<dbReference type="AlphaFoldDB" id="A0A515ERN0"/>
<accession>A0A515ERN0</accession>
<reference evidence="2" key="1">
    <citation type="submission" date="2019-02" db="EMBL/GenBank/DDBJ databases">
        <title>Complete genome sequence of Rhodoferax sp. Gr-4.</title>
        <authorList>
            <person name="Jin L."/>
        </authorList>
    </citation>
    <scope>NUCLEOTIDE SEQUENCE [LARGE SCALE GENOMIC DNA]</scope>
    <source>
        <strain evidence="2">Gr-4</strain>
    </source>
</reference>
<keyword evidence="2" id="KW-1185">Reference proteome</keyword>
<name>A0A515ERN0_9BURK</name>
<reference evidence="2" key="2">
    <citation type="journal article" date="2020" name="Int. J. Syst. Evol. Microbiol.">
        <title>Genomic insights into a novel species Rhodoferax aquaticus sp. nov., isolated from freshwater.</title>
        <authorList>
            <person name="Li T."/>
            <person name="Zhuo Y."/>
            <person name="Jin C.Z."/>
            <person name="Wu X."/>
            <person name="Ko S.R."/>
            <person name="Jin F.J."/>
            <person name="Ahn C.Y."/>
            <person name="Oh H.M."/>
            <person name="Lee H.G."/>
            <person name="Jin L."/>
        </authorList>
    </citation>
    <scope>NUCLEOTIDE SEQUENCE [LARGE SCALE GENOMIC DNA]</scope>
    <source>
        <strain evidence="2">Gr-4</strain>
    </source>
</reference>
<gene>
    <name evidence="1" type="ORF">EXZ61_14725</name>
</gene>
<dbReference type="RefSeq" id="WP_142812480.1">
    <property type="nucleotide sequence ID" value="NZ_CP036282.1"/>
</dbReference>
<evidence type="ECO:0000313" key="1">
    <source>
        <dbReference type="EMBL" id="QDL55322.1"/>
    </source>
</evidence>
<evidence type="ECO:0000313" key="2">
    <source>
        <dbReference type="Proteomes" id="UP000317365"/>
    </source>
</evidence>
<organism evidence="1 2">
    <name type="scientific">Rhodoferax aquaticus</name>
    <dbReference type="NCBI Taxonomy" id="2527691"/>
    <lineage>
        <taxon>Bacteria</taxon>
        <taxon>Pseudomonadati</taxon>
        <taxon>Pseudomonadota</taxon>
        <taxon>Betaproteobacteria</taxon>
        <taxon>Burkholderiales</taxon>
        <taxon>Comamonadaceae</taxon>
        <taxon>Rhodoferax</taxon>
    </lineage>
</organism>
<protein>
    <submittedName>
        <fullName evidence="1">Uncharacterized protein</fullName>
    </submittedName>
</protein>
<dbReference type="KEGG" id="rhg:EXZ61_14725"/>
<dbReference type="EMBL" id="CP036282">
    <property type="protein sequence ID" value="QDL55322.1"/>
    <property type="molecule type" value="Genomic_DNA"/>
</dbReference>
<dbReference type="Proteomes" id="UP000317365">
    <property type="component" value="Chromosome"/>
</dbReference>
<sequence>MTTLKLPSATTKATVLPQLVALLSGLTVEHAQDVLDDASRQVNDFAYHLCRTHCFRPTGAETPAQLIAGVSPVAHFTPADQAIEVLQQAFRAQMLQLMAWALEANSQEAHLELLADAERCFTQFHSASSWIEAQRVAPTSQSTQPSAA</sequence>
<proteinExistence type="predicted"/>